<dbReference type="Proteomes" id="UP000195570">
    <property type="component" value="Unassembled WGS sequence"/>
</dbReference>
<dbReference type="VEuPathDB" id="TriTrypDB:TEOVI_000820400"/>
<dbReference type="InterPro" id="IPR055308">
    <property type="entry name" value="TEX47-like"/>
</dbReference>
<dbReference type="EMBL" id="CZPT02000797">
    <property type="protein sequence ID" value="SCU67725.1"/>
    <property type="molecule type" value="Genomic_DNA"/>
</dbReference>
<comment type="caution">
    <text evidence="1">The sequence shown here is derived from an EMBL/GenBank/DDBJ whole genome shotgun (WGS) entry which is preliminary data.</text>
</comment>
<dbReference type="Pfam" id="PF24787">
    <property type="entry name" value="TEX47"/>
    <property type="match status" value="1"/>
</dbReference>
<keyword evidence="2" id="KW-1185">Reference proteome</keyword>
<protein>
    <submittedName>
        <fullName evidence="1">Uncharacterized protein</fullName>
    </submittedName>
</protein>
<gene>
    <name evidence="1" type="ORF">TEOVI_000820400</name>
</gene>
<evidence type="ECO:0000313" key="2">
    <source>
        <dbReference type="Proteomes" id="UP000195570"/>
    </source>
</evidence>
<accession>A0A1G4I706</accession>
<reference evidence="1" key="1">
    <citation type="submission" date="2016-09" db="EMBL/GenBank/DDBJ databases">
        <authorList>
            <person name="Hebert L."/>
            <person name="Moumen B."/>
        </authorList>
    </citation>
    <scope>NUCLEOTIDE SEQUENCE [LARGE SCALE GENOMIC DNA]</scope>
    <source>
        <strain evidence="1">OVI</strain>
    </source>
</reference>
<dbReference type="AlphaFoldDB" id="A0A1G4I706"/>
<dbReference type="RefSeq" id="XP_067079005.1">
    <property type="nucleotide sequence ID" value="XM_067222904.1"/>
</dbReference>
<sequence>MTKGGSSVAEDAQLRAADTFEEAQTLLDVMLKQFHTMERNRTDPFISKVVIAGELKEDSSRPFSQVFQELIDAATVKSRNPLSEQSCPPSPPSGIFLDYGTHFVGLFEAVDRYVAELLILMDAECKSTEEPIFSDVRVLYLNDDVVPLGGQYVCFVDKIPGVVAQSEKVDVPEDVIAEMVADDVRKLTKLLSLVLSEGVSKRKNFLDNARTSHPTLFPNTSSLKMYVKSDLFLTLDEYHRVFGKLPELVRDVEVNHPVDQPLKY</sequence>
<evidence type="ECO:0000313" key="1">
    <source>
        <dbReference type="EMBL" id="SCU67725.1"/>
    </source>
</evidence>
<dbReference type="GeneID" id="92382138"/>
<proteinExistence type="predicted"/>
<name>A0A1G4I706_TRYEQ</name>
<organism evidence="1 2">
    <name type="scientific">Trypanosoma equiperdum</name>
    <dbReference type="NCBI Taxonomy" id="5694"/>
    <lineage>
        <taxon>Eukaryota</taxon>
        <taxon>Discoba</taxon>
        <taxon>Euglenozoa</taxon>
        <taxon>Kinetoplastea</taxon>
        <taxon>Metakinetoplastina</taxon>
        <taxon>Trypanosomatida</taxon>
        <taxon>Trypanosomatidae</taxon>
        <taxon>Trypanosoma</taxon>
    </lineage>
</organism>